<keyword evidence="2" id="KW-1185">Reference proteome</keyword>
<dbReference type="EMBL" id="JAUHHV010000002">
    <property type="protein sequence ID" value="KAK1432788.1"/>
    <property type="molecule type" value="Genomic_DNA"/>
</dbReference>
<dbReference type="AlphaFoldDB" id="A0AAD8L4A7"/>
<evidence type="ECO:0000313" key="1">
    <source>
        <dbReference type="EMBL" id="KAK1432788.1"/>
    </source>
</evidence>
<dbReference type="Proteomes" id="UP001229421">
    <property type="component" value="Unassembled WGS sequence"/>
</dbReference>
<protein>
    <submittedName>
        <fullName evidence="1">Uncharacterized protein</fullName>
    </submittedName>
</protein>
<comment type="caution">
    <text evidence="1">The sequence shown here is derived from an EMBL/GenBank/DDBJ whole genome shotgun (WGS) entry which is preliminary data.</text>
</comment>
<proteinExistence type="predicted"/>
<organism evidence="1 2">
    <name type="scientific">Tagetes erecta</name>
    <name type="common">African marigold</name>
    <dbReference type="NCBI Taxonomy" id="13708"/>
    <lineage>
        <taxon>Eukaryota</taxon>
        <taxon>Viridiplantae</taxon>
        <taxon>Streptophyta</taxon>
        <taxon>Embryophyta</taxon>
        <taxon>Tracheophyta</taxon>
        <taxon>Spermatophyta</taxon>
        <taxon>Magnoliopsida</taxon>
        <taxon>eudicotyledons</taxon>
        <taxon>Gunneridae</taxon>
        <taxon>Pentapetalae</taxon>
        <taxon>asterids</taxon>
        <taxon>campanulids</taxon>
        <taxon>Asterales</taxon>
        <taxon>Asteraceae</taxon>
        <taxon>Asteroideae</taxon>
        <taxon>Heliantheae alliance</taxon>
        <taxon>Tageteae</taxon>
        <taxon>Tagetes</taxon>
    </lineage>
</organism>
<evidence type="ECO:0000313" key="2">
    <source>
        <dbReference type="Proteomes" id="UP001229421"/>
    </source>
</evidence>
<sequence>MYLMSCQQETLWSDICNSYLSSKKQTPSLYSFSSSSSSSSSSLSVFALSVLRLFASLWTFMTLNRDQMGSDFVSDLRDYSRGLNEDYERVDE</sequence>
<reference evidence="1" key="1">
    <citation type="journal article" date="2023" name="bioRxiv">
        <title>Improved chromosome-level genome assembly for marigold (Tagetes erecta).</title>
        <authorList>
            <person name="Jiang F."/>
            <person name="Yuan L."/>
            <person name="Wang S."/>
            <person name="Wang H."/>
            <person name="Xu D."/>
            <person name="Wang A."/>
            <person name="Fan W."/>
        </authorList>
    </citation>
    <scope>NUCLEOTIDE SEQUENCE</scope>
    <source>
        <strain evidence="1">WSJ</strain>
        <tissue evidence="1">Leaf</tissue>
    </source>
</reference>
<accession>A0AAD8L4A7</accession>
<gene>
    <name evidence="1" type="ORF">QVD17_09688</name>
</gene>
<name>A0AAD8L4A7_TARER</name>